<dbReference type="CDD" id="cd00303">
    <property type="entry name" value="retropepsin_like"/>
    <property type="match status" value="1"/>
</dbReference>
<feature type="region of interest" description="Disordered" evidence="1">
    <location>
        <begin position="483"/>
        <end position="545"/>
    </location>
</feature>
<accession>A0ABQ5CTW0</accession>
<dbReference type="PANTHER" id="PTHR33067">
    <property type="entry name" value="RNA-DIRECTED DNA POLYMERASE-RELATED"/>
    <property type="match status" value="1"/>
</dbReference>
<evidence type="ECO:0000256" key="1">
    <source>
        <dbReference type="SAM" id="MobiDB-lite"/>
    </source>
</evidence>
<dbReference type="Pfam" id="PF13650">
    <property type="entry name" value="Asp_protease_2"/>
    <property type="match status" value="1"/>
</dbReference>
<proteinExistence type="predicted"/>
<dbReference type="EMBL" id="BQNB010014595">
    <property type="protein sequence ID" value="GJT30085.1"/>
    <property type="molecule type" value="Genomic_DNA"/>
</dbReference>
<dbReference type="SUPFAM" id="SSF50630">
    <property type="entry name" value="Acid proteases"/>
    <property type="match status" value="1"/>
</dbReference>
<organism evidence="2 3">
    <name type="scientific">Tanacetum coccineum</name>
    <dbReference type="NCBI Taxonomy" id="301880"/>
    <lineage>
        <taxon>Eukaryota</taxon>
        <taxon>Viridiplantae</taxon>
        <taxon>Streptophyta</taxon>
        <taxon>Embryophyta</taxon>
        <taxon>Tracheophyta</taxon>
        <taxon>Spermatophyta</taxon>
        <taxon>Magnoliopsida</taxon>
        <taxon>eudicotyledons</taxon>
        <taxon>Gunneridae</taxon>
        <taxon>Pentapetalae</taxon>
        <taxon>asterids</taxon>
        <taxon>campanulids</taxon>
        <taxon>Asterales</taxon>
        <taxon>Asteraceae</taxon>
        <taxon>Asteroideae</taxon>
        <taxon>Anthemideae</taxon>
        <taxon>Anthemidinae</taxon>
        <taxon>Tanacetum</taxon>
    </lineage>
</organism>
<keyword evidence="3" id="KW-1185">Reference proteome</keyword>
<dbReference type="InterPro" id="IPR001969">
    <property type="entry name" value="Aspartic_peptidase_AS"/>
</dbReference>
<name>A0ABQ5CTW0_9ASTR</name>
<dbReference type="InterPro" id="IPR021109">
    <property type="entry name" value="Peptidase_aspartic_dom_sf"/>
</dbReference>
<reference evidence="2" key="2">
    <citation type="submission" date="2022-01" db="EMBL/GenBank/DDBJ databases">
        <authorList>
            <person name="Yamashiro T."/>
            <person name="Shiraishi A."/>
            <person name="Satake H."/>
            <person name="Nakayama K."/>
        </authorList>
    </citation>
    <scope>NUCLEOTIDE SEQUENCE</scope>
</reference>
<dbReference type="Gene3D" id="2.40.70.10">
    <property type="entry name" value="Acid Proteases"/>
    <property type="match status" value="1"/>
</dbReference>
<feature type="region of interest" description="Disordered" evidence="1">
    <location>
        <begin position="1"/>
        <end position="41"/>
    </location>
</feature>
<gene>
    <name evidence="2" type="ORF">Tco_0910360</name>
</gene>
<evidence type="ECO:0000313" key="2">
    <source>
        <dbReference type="EMBL" id="GJT30085.1"/>
    </source>
</evidence>
<dbReference type="PANTHER" id="PTHR33067:SF9">
    <property type="entry name" value="RNA-DIRECTED DNA POLYMERASE"/>
    <property type="match status" value="1"/>
</dbReference>
<evidence type="ECO:0000313" key="3">
    <source>
        <dbReference type="Proteomes" id="UP001151760"/>
    </source>
</evidence>
<sequence>MGKANRNKGYNINKLTPPPSLRLKEIPPTSTIPPQPIYHPLTPKQKEKMKEKKLDEILIANGVVEMVALVDTGASVSVLPYSLYKDLGLGDPRPYQTNLTMADNTQAKAMGEVKNVRIQIGYQAYVVDLLILDIPVDPELPLLLVRPFLRTCRAIIDMGRGTLCIDDGVIRHTYSPKPRSKSYVEAFKMEGEDDYIEDDMERALAMVAYFNPFKNLIVFKKLVDFLGSLSVQLKNLDWGNEGYGTYKKVDGDGDWHARFEIVMPSERKFNRAFRTKTTTTGSYQEKKSRKDTLPNPLIAEYEKRNKRNTITYSLQPVSNANLPFKQWTGFTTVEKKHAYCRKEMMKLEFIYEGDGDVFVDYTWERELLIDNEIYPEWVLEFFSTLYFDKDVDRNNLMKEKCVWFRLCGHKHILTLPEFAVVLGLFIEDEFDHKDYWTRVGKPTLTNHKEVLVKEPLMRIVHKVIMGSLVHSWHEENTCLKKETEMPTQAEEGSREPSNQGGSYGLGGDDYFTSAMPDFRVSTTGNEVGGLSRGAGFNDDDDDMDE</sequence>
<dbReference type="Proteomes" id="UP001151760">
    <property type="component" value="Unassembled WGS sequence"/>
</dbReference>
<protein>
    <submittedName>
        <fullName evidence="2">Retrovirus-related pol polyprotein from transposon TNT 1-94</fullName>
    </submittedName>
</protein>
<dbReference type="PROSITE" id="PS00141">
    <property type="entry name" value="ASP_PROTEASE"/>
    <property type="match status" value="1"/>
</dbReference>
<reference evidence="2" key="1">
    <citation type="journal article" date="2022" name="Int. J. Mol. Sci.">
        <title>Draft Genome of Tanacetum Coccineum: Genomic Comparison of Closely Related Tanacetum-Family Plants.</title>
        <authorList>
            <person name="Yamashiro T."/>
            <person name="Shiraishi A."/>
            <person name="Nakayama K."/>
            <person name="Satake H."/>
        </authorList>
    </citation>
    <scope>NUCLEOTIDE SEQUENCE</scope>
</reference>
<comment type="caution">
    <text evidence="2">The sequence shown here is derived from an EMBL/GenBank/DDBJ whole genome shotgun (WGS) entry which is preliminary data.</text>
</comment>